<comment type="caution">
    <text evidence="9">The sequence shown here is derived from an EMBL/GenBank/DDBJ whole genome shotgun (WGS) entry which is preliminary data.</text>
</comment>
<keyword evidence="6" id="KW-0496">Mitochondrion</keyword>
<dbReference type="AlphaFoldDB" id="A0AAV9V9W0"/>
<dbReference type="GO" id="GO:0016020">
    <property type="term" value="C:membrane"/>
    <property type="evidence" value="ECO:0007669"/>
    <property type="project" value="UniProtKB-SubCell"/>
</dbReference>
<keyword evidence="5" id="KW-0256">Endoplasmic reticulum</keyword>
<keyword evidence="7" id="KW-0472">Membrane</keyword>
<accession>A0AAV9V9W0</accession>
<dbReference type="PANTHER" id="PTHR48182">
    <property type="entry name" value="PROTEIN SERAC1"/>
    <property type="match status" value="1"/>
</dbReference>
<dbReference type="GO" id="GO:0005783">
    <property type="term" value="C:endoplasmic reticulum"/>
    <property type="evidence" value="ECO:0007669"/>
    <property type="project" value="UniProtKB-SubCell"/>
</dbReference>
<organism evidence="9 10">
    <name type="scientific">Orbilia blumenaviensis</name>
    <dbReference type="NCBI Taxonomy" id="1796055"/>
    <lineage>
        <taxon>Eukaryota</taxon>
        <taxon>Fungi</taxon>
        <taxon>Dikarya</taxon>
        <taxon>Ascomycota</taxon>
        <taxon>Pezizomycotina</taxon>
        <taxon>Orbiliomycetes</taxon>
        <taxon>Orbiliales</taxon>
        <taxon>Orbiliaceae</taxon>
        <taxon>Orbilia</taxon>
    </lineage>
</organism>
<dbReference type="Pfam" id="PF05057">
    <property type="entry name" value="DUF676"/>
    <property type="match status" value="1"/>
</dbReference>
<evidence type="ECO:0000313" key="9">
    <source>
        <dbReference type="EMBL" id="KAK6358815.1"/>
    </source>
</evidence>
<comment type="similarity">
    <text evidence="4">Belongs to the putative lipase ROG1 family.</text>
</comment>
<evidence type="ECO:0000313" key="10">
    <source>
        <dbReference type="Proteomes" id="UP001373714"/>
    </source>
</evidence>
<keyword evidence="10" id="KW-1185">Reference proteome</keyword>
<comment type="subcellular location">
    <subcellularLocation>
        <location evidence="2">Endoplasmic reticulum</location>
    </subcellularLocation>
    <subcellularLocation>
        <location evidence="3">Membrane</location>
    </subcellularLocation>
    <subcellularLocation>
        <location evidence="1">Mitochondrion</location>
    </subcellularLocation>
</comment>
<name>A0AAV9V9W0_9PEZI</name>
<dbReference type="InterPro" id="IPR029058">
    <property type="entry name" value="AB_hydrolase_fold"/>
</dbReference>
<evidence type="ECO:0000259" key="8">
    <source>
        <dbReference type="Pfam" id="PF05057"/>
    </source>
</evidence>
<dbReference type="InterPro" id="IPR007751">
    <property type="entry name" value="DUF676_lipase-like"/>
</dbReference>
<evidence type="ECO:0000256" key="2">
    <source>
        <dbReference type="ARBA" id="ARBA00004240"/>
    </source>
</evidence>
<evidence type="ECO:0000256" key="5">
    <source>
        <dbReference type="ARBA" id="ARBA00022824"/>
    </source>
</evidence>
<dbReference type="SUPFAM" id="SSF53474">
    <property type="entry name" value="alpha/beta-Hydrolases"/>
    <property type="match status" value="1"/>
</dbReference>
<evidence type="ECO:0000256" key="7">
    <source>
        <dbReference type="ARBA" id="ARBA00023136"/>
    </source>
</evidence>
<dbReference type="PANTHER" id="PTHR48182:SF2">
    <property type="entry name" value="PROTEIN SERAC1"/>
    <property type="match status" value="1"/>
</dbReference>
<proteinExistence type="inferred from homology"/>
<dbReference type="GO" id="GO:0005739">
    <property type="term" value="C:mitochondrion"/>
    <property type="evidence" value="ECO:0007669"/>
    <property type="project" value="UniProtKB-SubCell"/>
</dbReference>
<sequence>MSSSTEIEALAQDPKPLSFRIRHINKRHTKDDVRKCLENILKTEQKVVNDIYIEITSANDVGDTTRRVCVVTFHYDGSEPQPAPVHPSCFEQHLREANDELMLDIRDGRLWNKRRRRNENPDDESNYRITVDKGFRGLTPLYEPENPESVDANVIAVMGLTPNAYAVWQGEKSDKMWLRHFFEQSDNLKNCRSLIFGYNGDLWVEALYKKEDYTKGLMEDIVEFLRTHPHKPIIFVGHSYGGLLIADMLRTAYFWRQNPERYRIYELTKGIFFFATPHRGMFIDDLQKINSHKYRGEIIQGLQKRDLRFDGIFTEELKQFIQVIKEGAIKVYSFAETELTNQLEKSDDSIRPHQCVEQKHQVDRASAFLALSGHETEHHAEGKNHRNIIKFDNFDDRTYTAMLKGLKKCLEYIKQPTDDTVKAKPTRGESPQIAYSHVKLVSYALDETARLGAVRESLD</sequence>
<dbReference type="Gene3D" id="3.40.50.1820">
    <property type="entry name" value="alpha/beta hydrolase"/>
    <property type="match status" value="1"/>
</dbReference>
<dbReference type="InterPro" id="IPR052374">
    <property type="entry name" value="SERAC1"/>
</dbReference>
<protein>
    <recommendedName>
        <fullName evidence="8">DUF676 domain-containing protein</fullName>
    </recommendedName>
</protein>
<evidence type="ECO:0000256" key="1">
    <source>
        <dbReference type="ARBA" id="ARBA00004173"/>
    </source>
</evidence>
<evidence type="ECO:0000256" key="6">
    <source>
        <dbReference type="ARBA" id="ARBA00023128"/>
    </source>
</evidence>
<gene>
    <name evidence="9" type="ORF">TWF730_008134</name>
</gene>
<feature type="domain" description="DUF676" evidence="8">
    <location>
        <begin position="214"/>
        <end position="287"/>
    </location>
</feature>
<dbReference type="EMBL" id="JAVHNS010000004">
    <property type="protein sequence ID" value="KAK6358815.1"/>
    <property type="molecule type" value="Genomic_DNA"/>
</dbReference>
<reference evidence="9 10" key="1">
    <citation type="submission" date="2019-10" db="EMBL/GenBank/DDBJ databases">
        <authorList>
            <person name="Palmer J.M."/>
        </authorList>
    </citation>
    <scope>NUCLEOTIDE SEQUENCE [LARGE SCALE GENOMIC DNA]</scope>
    <source>
        <strain evidence="9 10">TWF730</strain>
    </source>
</reference>
<evidence type="ECO:0000256" key="3">
    <source>
        <dbReference type="ARBA" id="ARBA00004370"/>
    </source>
</evidence>
<evidence type="ECO:0000256" key="4">
    <source>
        <dbReference type="ARBA" id="ARBA00007920"/>
    </source>
</evidence>
<dbReference type="Proteomes" id="UP001373714">
    <property type="component" value="Unassembled WGS sequence"/>
</dbReference>